<dbReference type="InterPro" id="IPR036803">
    <property type="entry name" value="Porphobilinogen_deaminase_C_sf"/>
</dbReference>
<evidence type="ECO:0000256" key="1">
    <source>
        <dbReference type="ARBA" id="ARBA00001916"/>
    </source>
</evidence>
<protein>
    <recommendedName>
        <fullName evidence="6">Porphobilinogen deaminase</fullName>
        <ecNumber evidence="5">2.5.1.61</ecNumber>
    </recommendedName>
    <alternativeName>
        <fullName evidence="11">Hydroxymethylbilane synthase</fullName>
    </alternativeName>
    <alternativeName>
        <fullName evidence="10">Pre-uroporphyrinogen synthase</fullName>
    </alternativeName>
</protein>
<dbReference type="NCBIfam" id="TIGR00212">
    <property type="entry name" value="hemC"/>
    <property type="match status" value="1"/>
</dbReference>
<evidence type="ECO:0000256" key="4">
    <source>
        <dbReference type="ARBA" id="ARBA00005638"/>
    </source>
</evidence>
<dbReference type="SUPFAM" id="SSF54782">
    <property type="entry name" value="Porphobilinogen deaminase (hydroxymethylbilane synthase), C-terminal domain"/>
    <property type="match status" value="1"/>
</dbReference>
<evidence type="ECO:0000256" key="3">
    <source>
        <dbReference type="ARBA" id="ARBA00004735"/>
    </source>
</evidence>
<dbReference type="InterPro" id="IPR000860">
    <property type="entry name" value="HemC"/>
</dbReference>
<dbReference type="PIRSF" id="PIRSF001438">
    <property type="entry name" value="4pyrrol_synth_OHMeBilane_synth"/>
    <property type="match status" value="1"/>
</dbReference>
<dbReference type="FunFam" id="3.40.190.10:FF:000005">
    <property type="entry name" value="Porphobilinogen deaminase"/>
    <property type="match status" value="1"/>
</dbReference>
<comment type="pathway">
    <text evidence="3">Porphyrin-containing compound metabolism; protoporphyrin-IX biosynthesis; coproporphyrinogen-III from 5-aminolevulinate: step 2/4.</text>
</comment>
<accession>A0AA38R675</accession>
<evidence type="ECO:0000259" key="13">
    <source>
        <dbReference type="Pfam" id="PF01379"/>
    </source>
</evidence>
<evidence type="ECO:0000256" key="12">
    <source>
        <dbReference type="ARBA" id="ARBA00048169"/>
    </source>
</evidence>
<reference evidence="15" key="1">
    <citation type="submission" date="2022-07" db="EMBL/GenBank/DDBJ databases">
        <title>Fungi with potential for degradation of polypropylene.</title>
        <authorList>
            <person name="Gostincar C."/>
        </authorList>
    </citation>
    <scope>NUCLEOTIDE SEQUENCE</scope>
    <source>
        <strain evidence="15">EXF-13287</strain>
    </source>
</reference>
<keyword evidence="9" id="KW-0627">Porphyrin biosynthesis</keyword>
<dbReference type="SUPFAM" id="SSF53850">
    <property type="entry name" value="Periplasmic binding protein-like II"/>
    <property type="match status" value="1"/>
</dbReference>
<keyword evidence="16" id="KW-1185">Reference proteome</keyword>
<dbReference type="InterPro" id="IPR022417">
    <property type="entry name" value="Porphobilin_deaminase_N"/>
</dbReference>
<sequence length="348" mass="37453">MSPEPFTLRIGTRRSALALKQVDLIIASLQPHHPHITFVVDPVAVMGDRDKTTPLPDLGKGLWTNELEAKLLSGDLDFVVHCLKDMPTTLPPRCVLGCITEREDPRDVVVFPQGSSSKAGRYAKIAELPEGSVVGTSSVRRAAQLKRRYPGLRFADIRGNIETRMKKVDTEGAVYDATILAAAGLHRMGQHERIAQYLDSTEEGGEVLYAVGQGALGLECREGDERVLEVLRSIDHRPTNLAGSAERALMRTLEGGCSVPIGVETTWPGEDKLRLKACVVSLDGKQGVDGELTGTVKTVEEAEALGRKLAADLVERGAQKILDVINSARETTAPGVGASAAKVPTLIQ</sequence>
<dbReference type="Pfam" id="PF03900">
    <property type="entry name" value="Porphobil_deamC"/>
    <property type="match status" value="1"/>
</dbReference>
<dbReference type="CDD" id="cd13645">
    <property type="entry name" value="PBP2_HuPBGD_like"/>
    <property type="match status" value="1"/>
</dbReference>
<dbReference type="GO" id="GO:0004418">
    <property type="term" value="F:hydroxymethylbilane synthase activity"/>
    <property type="evidence" value="ECO:0007669"/>
    <property type="project" value="UniProtKB-EC"/>
</dbReference>
<dbReference type="PANTHER" id="PTHR11557">
    <property type="entry name" value="PORPHOBILINOGEN DEAMINASE"/>
    <property type="match status" value="1"/>
</dbReference>
<comment type="caution">
    <text evidence="15">The sequence shown here is derived from an EMBL/GenBank/DDBJ whole genome shotgun (WGS) entry which is preliminary data.</text>
</comment>
<keyword evidence="8" id="KW-0350">Heme biosynthesis</keyword>
<evidence type="ECO:0000256" key="7">
    <source>
        <dbReference type="ARBA" id="ARBA00022679"/>
    </source>
</evidence>
<keyword evidence="7" id="KW-0808">Transferase</keyword>
<comment type="function">
    <text evidence="2">Tetrapolymerization of the monopyrrole PBG into the hydroxymethylbilane pre-uroporphyrinogen in several discrete steps.</text>
</comment>
<evidence type="ECO:0000256" key="8">
    <source>
        <dbReference type="ARBA" id="ARBA00023133"/>
    </source>
</evidence>
<evidence type="ECO:0000259" key="14">
    <source>
        <dbReference type="Pfam" id="PF03900"/>
    </source>
</evidence>
<dbReference type="InterPro" id="IPR022419">
    <property type="entry name" value="Porphobilin_deaminase_cofac_BS"/>
</dbReference>
<evidence type="ECO:0000256" key="11">
    <source>
        <dbReference type="ARBA" id="ARBA00033064"/>
    </source>
</evidence>
<dbReference type="GO" id="GO:0006783">
    <property type="term" value="P:heme biosynthetic process"/>
    <property type="evidence" value="ECO:0007669"/>
    <property type="project" value="UniProtKB-KW"/>
</dbReference>
<name>A0AA38R675_9PEZI</name>
<comment type="similarity">
    <text evidence="4">Belongs to the HMBS family.</text>
</comment>
<dbReference type="Gene3D" id="3.40.190.10">
    <property type="entry name" value="Periplasmic binding protein-like II"/>
    <property type="match status" value="2"/>
</dbReference>
<dbReference type="EC" id="2.5.1.61" evidence="5"/>
<dbReference type="Proteomes" id="UP001174691">
    <property type="component" value="Unassembled WGS sequence"/>
</dbReference>
<dbReference type="PROSITE" id="PS00533">
    <property type="entry name" value="PORPHOBILINOGEN_DEAM"/>
    <property type="match status" value="1"/>
</dbReference>
<dbReference type="PRINTS" id="PR00151">
    <property type="entry name" value="PORPHBDMNASE"/>
</dbReference>
<organism evidence="15 16">
    <name type="scientific">Coniochaeta hoffmannii</name>
    <dbReference type="NCBI Taxonomy" id="91930"/>
    <lineage>
        <taxon>Eukaryota</taxon>
        <taxon>Fungi</taxon>
        <taxon>Dikarya</taxon>
        <taxon>Ascomycota</taxon>
        <taxon>Pezizomycotina</taxon>
        <taxon>Sordariomycetes</taxon>
        <taxon>Sordariomycetidae</taxon>
        <taxon>Coniochaetales</taxon>
        <taxon>Coniochaetaceae</taxon>
        <taxon>Coniochaeta</taxon>
    </lineage>
</organism>
<dbReference type="FunFam" id="3.30.160.40:FF:000002">
    <property type="entry name" value="Porphobilinogen deaminase"/>
    <property type="match status" value="1"/>
</dbReference>
<gene>
    <name evidence="15" type="ORF">NKR19_g7854</name>
</gene>
<proteinExistence type="inferred from homology"/>
<evidence type="ECO:0000256" key="6">
    <source>
        <dbReference type="ARBA" id="ARBA00016519"/>
    </source>
</evidence>
<dbReference type="PANTHER" id="PTHR11557:SF0">
    <property type="entry name" value="PORPHOBILINOGEN DEAMINASE"/>
    <property type="match status" value="1"/>
</dbReference>
<evidence type="ECO:0000313" key="16">
    <source>
        <dbReference type="Proteomes" id="UP001174691"/>
    </source>
</evidence>
<dbReference type="FunFam" id="3.40.190.10:FF:000086">
    <property type="entry name" value="Probable porphobilinogen deaminase"/>
    <property type="match status" value="1"/>
</dbReference>
<evidence type="ECO:0000313" key="15">
    <source>
        <dbReference type="EMBL" id="KAJ9138508.1"/>
    </source>
</evidence>
<feature type="domain" description="Porphobilinogen deaminase N-terminal" evidence="13">
    <location>
        <begin position="8"/>
        <end position="228"/>
    </location>
</feature>
<evidence type="ECO:0000256" key="2">
    <source>
        <dbReference type="ARBA" id="ARBA00002869"/>
    </source>
</evidence>
<feature type="domain" description="Porphobilinogen deaminase C-terminal" evidence="14">
    <location>
        <begin position="244"/>
        <end position="314"/>
    </location>
</feature>
<evidence type="ECO:0000256" key="10">
    <source>
        <dbReference type="ARBA" id="ARBA00030685"/>
    </source>
</evidence>
<dbReference type="HAMAP" id="MF_00260">
    <property type="entry name" value="Porphobil_deam"/>
    <property type="match status" value="1"/>
</dbReference>
<dbReference type="Gene3D" id="3.30.160.40">
    <property type="entry name" value="Porphobilinogen deaminase, C-terminal domain"/>
    <property type="match status" value="1"/>
</dbReference>
<comment type="cofactor">
    <cofactor evidence="1">
        <name>dipyrromethane</name>
        <dbReference type="ChEBI" id="CHEBI:60342"/>
    </cofactor>
</comment>
<dbReference type="GO" id="GO:0005737">
    <property type="term" value="C:cytoplasm"/>
    <property type="evidence" value="ECO:0007669"/>
    <property type="project" value="TreeGrafter"/>
</dbReference>
<comment type="catalytic activity">
    <reaction evidence="12">
        <text>4 porphobilinogen + H2O = hydroxymethylbilane + 4 NH4(+)</text>
        <dbReference type="Rhea" id="RHEA:13185"/>
        <dbReference type="ChEBI" id="CHEBI:15377"/>
        <dbReference type="ChEBI" id="CHEBI:28938"/>
        <dbReference type="ChEBI" id="CHEBI:57845"/>
        <dbReference type="ChEBI" id="CHEBI:58126"/>
        <dbReference type="EC" id="2.5.1.61"/>
    </reaction>
</comment>
<dbReference type="InterPro" id="IPR022418">
    <property type="entry name" value="Porphobilinogen_deaminase_C"/>
</dbReference>
<dbReference type="AlphaFoldDB" id="A0AA38R675"/>
<dbReference type="Pfam" id="PF01379">
    <property type="entry name" value="Porphobil_deam"/>
    <property type="match status" value="1"/>
</dbReference>
<evidence type="ECO:0000256" key="9">
    <source>
        <dbReference type="ARBA" id="ARBA00023244"/>
    </source>
</evidence>
<dbReference type="EMBL" id="JANBVN010000145">
    <property type="protein sequence ID" value="KAJ9138508.1"/>
    <property type="molecule type" value="Genomic_DNA"/>
</dbReference>
<evidence type="ECO:0000256" key="5">
    <source>
        <dbReference type="ARBA" id="ARBA00012655"/>
    </source>
</evidence>